<feature type="compositionally biased region" description="Basic and acidic residues" evidence="1">
    <location>
        <begin position="89"/>
        <end position="111"/>
    </location>
</feature>
<comment type="caution">
    <text evidence="3">The sequence shown here is derived from an EMBL/GenBank/DDBJ whole genome shotgun (WGS) entry which is preliminary data.</text>
</comment>
<evidence type="ECO:0000256" key="1">
    <source>
        <dbReference type="SAM" id="MobiDB-lite"/>
    </source>
</evidence>
<accession>A0ABT3PZZ7</accession>
<dbReference type="Proteomes" id="UP001207337">
    <property type="component" value="Unassembled WGS sequence"/>
</dbReference>
<dbReference type="Pfam" id="PF13413">
    <property type="entry name" value="HTH_25"/>
    <property type="match status" value="1"/>
</dbReference>
<dbReference type="Gene3D" id="1.10.260.40">
    <property type="entry name" value="lambda repressor-like DNA-binding domains"/>
    <property type="match status" value="1"/>
</dbReference>
<sequence>MPSLGNDLAIIRKDQGISLEEIHQSTKIPKHILNAIEDDSLFQDITGTTTYIRGYVRSYASTLAIDEREIIHALDQMEKGHYNGSLVDDELRPEEPTTDKKETNSEKRQKNDPATSTTQKDIVLKRSEKVTSIDWVNMAERFSPFSKQRPKWKPVFFTLLLFGVAAFLVYWFYFRPPTENGQSSSQQETPIQATVPSGTLQSSSPAIENNDSAELTSSTRNQLEAPKDELSDTLSIVLYAAHGKLEPVRVFTDVTGALNPYWIEEGEAIRFNFVNEFQFRNGINNIVLLMNGHPITNFKEQFFNPQTGRIEINRSFFEGDPKWLQPSPDSLGIGAPPPSVIRQLERQ</sequence>
<dbReference type="EMBL" id="JAJNDC010000002">
    <property type="protein sequence ID" value="MCW9713444.1"/>
    <property type="molecule type" value="Genomic_DNA"/>
</dbReference>
<keyword evidence="2" id="KW-1133">Transmembrane helix</keyword>
<keyword evidence="2" id="KW-0812">Transmembrane</keyword>
<organism evidence="3 4">
    <name type="scientific">Fodinibius salicampi</name>
    <dbReference type="NCBI Taxonomy" id="1920655"/>
    <lineage>
        <taxon>Bacteria</taxon>
        <taxon>Pseudomonadati</taxon>
        <taxon>Balneolota</taxon>
        <taxon>Balneolia</taxon>
        <taxon>Balneolales</taxon>
        <taxon>Balneolaceae</taxon>
        <taxon>Fodinibius</taxon>
    </lineage>
</organism>
<dbReference type="InterPro" id="IPR010982">
    <property type="entry name" value="Lambda_DNA-bd_dom_sf"/>
</dbReference>
<evidence type="ECO:0000313" key="4">
    <source>
        <dbReference type="Proteomes" id="UP001207337"/>
    </source>
</evidence>
<proteinExistence type="predicted"/>
<feature type="region of interest" description="Disordered" evidence="1">
    <location>
        <begin position="84"/>
        <end position="123"/>
    </location>
</feature>
<protein>
    <submittedName>
        <fullName evidence="3">Helix-turn-helix domain-containing protein</fullName>
    </submittedName>
</protein>
<keyword evidence="2" id="KW-0472">Membrane</keyword>
<feature type="region of interest" description="Disordered" evidence="1">
    <location>
        <begin position="179"/>
        <end position="226"/>
    </location>
</feature>
<feature type="transmembrane region" description="Helical" evidence="2">
    <location>
        <begin position="155"/>
        <end position="174"/>
    </location>
</feature>
<dbReference type="InterPro" id="IPR050400">
    <property type="entry name" value="Bact_Cytoskel_RodZ"/>
</dbReference>
<name>A0ABT3PZZ7_9BACT</name>
<evidence type="ECO:0000313" key="3">
    <source>
        <dbReference type="EMBL" id="MCW9713444.1"/>
    </source>
</evidence>
<gene>
    <name evidence="3" type="ORF">LQ318_11045</name>
</gene>
<keyword evidence="4" id="KW-1185">Reference proteome</keyword>
<evidence type="ECO:0000256" key="2">
    <source>
        <dbReference type="SAM" id="Phobius"/>
    </source>
</evidence>
<dbReference type="RefSeq" id="WP_265790118.1">
    <property type="nucleotide sequence ID" value="NZ_BAABRS010000002.1"/>
</dbReference>
<reference evidence="3 4" key="1">
    <citation type="submission" date="2021-11" db="EMBL/GenBank/DDBJ databases">
        <title>Aliifidinibius sp. nov., a new bacterium isolated from saline soil.</title>
        <authorList>
            <person name="Galisteo C."/>
            <person name="De La Haba R."/>
            <person name="Sanchez-Porro C."/>
            <person name="Ventosa A."/>
        </authorList>
    </citation>
    <scope>NUCLEOTIDE SEQUENCE [LARGE SCALE GENOMIC DNA]</scope>
    <source>
        <strain evidence="3 4">KACC 190600</strain>
    </source>
</reference>
<feature type="compositionally biased region" description="Polar residues" evidence="1">
    <location>
        <begin position="179"/>
        <end position="222"/>
    </location>
</feature>
<dbReference type="PANTHER" id="PTHR34475:SF1">
    <property type="entry name" value="CYTOSKELETON PROTEIN RODZ"/>
    <property type="match status" value="1"/>
</dbReference>
<dbReference type="PANTHER" id="PTHR34475">
    <property type="match status" value="1"/>
</dbReference>